<organism evidence="10 11">
    <name type="scientific">Desulfuromonas soudanensis</name>
    <dbReference type="NCBI Taxonomy" id="1603606"/>
    <lineage>
        <taxon>Bacteria</taxon>
        <taxon>Pseudomonadati</taxon>
        <taxon>Thermodesulfobacteriota</taxon>
        <taxon>Desulfuromonadia</taxon>
        <taxon>Desulfuromonadales</taxon>
        <taxon>Desulfuromonadaceae</taxon>
        <taxon>Desulfuromonas</taxon>
    </lineage>
</organism>
<dbReference type="Gene3D" id="3.50.50.60">
    <property type="entry name" value="FAD/NAD(P)-binding domain"/>
    <property type="match status" value="1"/>
</dbReference>
<dbReference type="SUPFAM" id="SSF51905">
    <property type="entry name" value="FAD/NAD(P)-binding domain"/>
    <property type="match status" value="1"/>
</dbReference>
<evidence type="ECO:0000313" key="11">
    <source>
        <dbReference type="Proteomes" id="UP000057158"/>
    </source>
</evidence>
<dbReference type="PATRIC" id="fig|1603606.3.peg.3654"/>
<dbReference type="InterPro" id="IPR000447">
    <property type="entry name" value="G3P_DH_FAD-dep"/>
</dbReference>
<dbReference type="GO" id="GO:0046168">
    <property type="term" value="P:glycerol-3-phosphate catabolic process"/>
    <property type="evidence" value="ECO:0007669"/>
    <property type="project" value="TreeGrafter"/>
</dbReference>
<dbReference type="InterPro" id="IPR006076">
    <property type="entry name" value="FAD-dep_OxRdtase"/>
</dbReference>
<dbReference type="AlphaFoldDB" id="A0A0M4DKM8"/>
<comment type="catalytic activity">
    <reaction evidence="7">
        <text>a quinone + sn-glycerol 3-phosphate = dihydroxyacetone phosphate + a quinol</text>
        <dbReference type="Rhea" id="RHEA:18977"/>
        <dbReference type="ChEBI" id="CHEBI:24646"/>
        <dbReference type="ChEBI" id="CHEBI:57597"/>
        <dbReference type="ChEBI" id="CHEBI:57642"/>
        <dbReference type="ChEBI" id="CHEBI:132124"/>
        <dbReference type="EC" id="1.1.5.3"/>
    </reaction>
</comment>
<evidence type="ECO:0000256" key="3">
    <source>
        <dbReference type="ARBA" id="ARBA00022630"/>
    </source>
</evidence>
<reference evidence="10 11" key="1">
    <citation type="submission" date="2015-07" db="EMBL/GenBank/DDBJ databases">
        <title>Isolation and Genomic Characterization of a Novel Halophilic Metal-Reducing Deltaproteobacterium from the Deep Subsurface.</title>
        <authorList>
            <person name="Badalamenti J.P."/>
            <person name="Summers Z.M."/>
            <person name="Gralnick J.A."/>
            <person name="Bond D.R."/>
        </authorList>
    </citation>
    <scope>NUCLEOTIDE SEQUENCE [LARGE SCALE GENOMIC DNA]</scope>
    <source>
        <strain evidence="10 11">WTL</strain>
    </source>
</reference>
<dbReference type="NCBIfam" id="NF008899">
    <property type="entry name" value="PRK12266.1"/>
    <property type="match status" value="1"/>
</dbReference>
<keyword evidence="4" id="KW-0319">Glycerol metabolism</keyword>
<dbReference type="Pfam" id="PF16901">
    <property type="entry name" value="DAO_C"/>
    <property type="match status" value="1"/>
</dbReference>
<feature type="domain" description="Alpha-glycerophosphate oxidase C-terminal" evidence="9">
    <location>
        <begin position="401"/>
        <end position="527"/>
    </location>
</feature>
<gene>
    <name evidence="10" type="ORF">DSOUD_3393</name>
</gene>
<dbReference type="PANTHER" id="PTHR11985">
    <property type="entry name" value="GLYCEROL-3-PHOSPHATE DEHYDROGENASE"/>
    <property type="match status" value="1"/>
</dbReference>
<dbReference type="OrthoDB" id="9766796at2"/>
<evidence type="ECO:0000313" key="10">
    <source>
        <dbReference type="EMBL" id="ALC18112.1"/>
    </source>
</evidence>
<dbReference type="Pfam" id="PF01266">
    <property type="entry name" value="DAO"/>
    <property type="match status" value="1"/>
</dbReference>
<evidence type="ECO:0000256" key="5">
    <source>
        <dbReference type="ARBA" id="ARBA00022827"/>
    </source>
</evidence>
<dbReference type="GO" id="GO:0009331">
    <property type="term" value="C:glycerol-3-phosphate dehydrogenase (FAD) complex"/>
    <property type="evidence" value="ECO:0007669"/>
    <property type="project" value="UniProtKB-UniRule"/>
</dbReference>
<dbReference type="InterPro" id="IPR038299">
    <property type="entry name" value="DAO_C_sf"/>
</dbReference>
<proteinExistence type="inferred from homology"/>
<dbReference type="Proteomes" id="UP000057158">
    <property type="component" value="Chromosome"/>
</dbReference>
<keyword evidence="5" id="KW-0274">FAD</keyword>
<keyword evidence="6 7" id="KW-0560">Oxidoreductase</keyword>
<dbReference type="PANTHER" id="PTHR11985:SF35">
    <property type="entry name" value="ANAEROBIC GLYCEROL-3-PHOSPHATE DEHYDROGENASE SUBUNIT A"/>
    <property type="match status" value="1"/>
</dbReference>
<dbReference type="GO" id="GO:0004368">
    <property type="term" value="F:glycerol-3-phosphate dehydrogenase (quinone) activity"/>
    <property type="evidence" value="ECO:0007669"/>
    <property type="project" value="UniProtKB-EC"/>
</dbReference>
<evidence type="ECO:0000256" key="4">
    <source>
        <dbReference type="ARBA" id="ARBA00022798"/>
    </source>
</evidence>
<evidence type="ECO:0000256" key="2">
    <source>
        <dbReference type="ARBA" id="ARBA00007330"/>
    </source>
</evidence>
<evidence type="ECO:0000256" key="1">
    <source>
        <dbReference type="ARBA" id="ARBA00001974"/>
    </source>
</evidence>
<name>A0A0M4DKM8_9BACT</name>
<dbReference type="Gene3D" id="1.10.8.870">
    <property type="entry name" value="Alpha-glycerophosphate oxidase, cap domain"/>
    <property type="match status" value="1"/>
</dbReference>
<dbReference type="InterPro" id="IPR031656">
    <property type="entry name" value="DAO_C"/>
</dbReference>
<keyword evidence="11" id="KW-1185">Reference proteome</keyword>
<comment type="cofactor">
    <cofactor evidence="1 7">
        <name>FAD</name>
        <dbReference type="ChEBI" id="CHEBI:57692"/>
    </cofactor>
</comment>
<dbReference type="PROSITE" id="PS00977">
    <property type="entry name" value="FAD_G3PDH_1"/>
    <property type="match status" value="1"/>
</dbReference>
<dbReference type="STRING" id="1603606.DSOUD_3393"/>
<feature type="domain" description="FAD dependent oxidoreductase" evidence="8">
    <location>
        <begin position="23"/>
        <end position="378"/>
    </location>
</feature>
<comment type="similarity">
    <text evidence="2 7">Belongs to the FAD-dependent glycerol-3-phosphate dehydrogenase family.</text>
</comment>
<evidence type="ECO:0000256" key="7">
    <source>
        <dbReference type="RuleBase" id="RU361217"/>
    </source>
</evidence>
<sequence>MSIHSPPSPHQRDPSRLTRQRFDALIIGGGINGAGIARDLALRGVRVALVEKEDFASGTSSASTKLVHGGLRYLERFDFRLVFESCRERRILQTIAPHLVRPLPFFIPVYKGDPRSLLTIRAGMTLYDLLALFRNTGRHTILSADETLRSEPALQGEGLVGAARYWDCRMDDARLCLENILAAAEAGAEVFNYMTLTSLLKRGGKVCGARLRDGIDGQEREVEATVIINATGPWLDRLCALDGDDAAKLRTTRGTHILVPRINCGDEALYLTAGRDDRLFFVIPWGELSLIGTTDVDDRRDPDNLTPTEDDIAYLLGEAKRHLRTPELKRDDIVSSFAGLRPLVAEEESKATRTSREHRLFTSASGLLSVGGGKYTTYRAVAEEVSSRVMELLGRPRGPSLTGSTPLPGGATGDFRRYLATQVPLWRSACDLPRERLEGLADLYGSRTPRLLAMADAEPDLLYPIVAGSPLLALQVAYAVDFEGARTPEDILRRRTPLALLPGRGLAELPAVAEIMASRLGIDRDRRQEWENSYRKRYLTP</sequence>
<dbReference type="Gene3D" id="3.30.9.10">
    <property type="entry name" value="D-Amino Acid Oxidase, subunit A, domain 2"/>
    <property type="match status" value="1"/>
</dbReference>
<keyword evidence="3 7" id="KW-0285">Flavoprotein</keyword>
<dbReference type="EMBL" id="CP010802">
    <property type="protein sequence ID" value="ALC18112.1"/>
    <property type="molecule type" value="Genomic_DNA"/>
</dbReference>
<dbReference type="GO" id="GO:0006071">
    <property type="term" value="P:glycerol metabolic process"/>
    <property type="evidence" value="ECO:0007669"/>
    <property type="project" value="UniProtKB-KW"/>
</dbReference>
<evidence type="ECO:0000259" key="9">
    <source>
        <dbReference type="Pfam" id="PF16901"/>
    </source>
</evidence>
<dbReference type="RefSeq" id="WP_053552061.1">
    <property type="nucleotide sequence ID" value="NZ_CP010802.1"/>
</dbReference>
<accession>A0A0M4DKM8</accession>
<dbReference type="KEGG" id="des:DSOUD_3393"/>
<dbReference type="NCBIfam" id="NF009906">
    <property type="entry name" value="PRK13369.1"/>
    <property type="match status" value="1"/>
</dbReference>
<dbReference type="InterPro" id="IPR036188">
    <property type="entry name" value="FAD/NAD-bd_sf"/>
</dbReference>
<evidence type="ECO:0000259" key="8">
    <source>
        <dbReference type="Pfam" id="PF01266"/>
    </source>
</evidence>
<dbReference type="PROSITE" id="PS00978">
    <property type="entry name" value="FAD_G3PDH_2"/>
    <property type="match status" value="1"/>
</dbReference>
<dbReference type="EC" id="1.1.5.3" evidence="7"/>
<protein>
    <recommendedName>
        <fullName evidence="7">Glycerol-3-phosphate dehydrogenase</fullName>
        <ecNumber evidence="7">1.1.5.3</ecNumber>
    </recommendedName>
</protein>
<evidence type="ECO:0000256" key="6">
    <source>
        <dbReference type="ARBA" id="ARBA00023002"/>
    </source>
</evidence>
<dbReference type="PRINTS" id="PR01001">
    <property type="entry name" value="FADG3PDH"/>
</dbReference>